<dbReference type="PANTHER" id="PTHR38459">
    <property type="entry name" value="PROPHAGE BACTOPRENOL-LINKED GLUCOSE TRANSLOCASE HOMOLOG"/>
    <property type="match status" value="1"/>
</dbReference>
<name>A0A177Y523_9VIBR</name>
<evidence type="ECO:0000256" key="1">
    <source>
        <dbReference type="ARBA" id="ARBA00004141"/>
    </source>
</evidence>
<feature type="domain" description="GtrA/DPMS transmembrane" evidence="7">
    <location>
        <begin position="7"/>
        <end position="125"/>
    </location>
</feature>
<dbReference type="AlphaFoldDB" id="A0A177Y523"/>
<evidence type="ECO:0000313" key="9">
    <source>
        <dbReference type="Proteomes" id="UP000078406"/>
    </source>
</evidence>
<dbReference type="EMBL" id="LLEI02000014">
    <property type="protein sequence ID" value="OAJ95959.1"/>
    <property type="molecule type" value="Genomic_DNA"/>
</dbReference>
<evidence type="ECO:0000256" key="6">
    <source>
        <dbReference type="SAM" id="Phobius"/>
    </source>
</evidence>
<keyword evidence="4 6" id="KW-1133">Transmembrane helix</keyword>
<dbReference type="InterPro" id="IPR051401">
    <property type="entry name" value="GtrA_CellWall_Glycosyl"/>
</dbReference>
<sequence length="134" mass="14587">MNVRLVRFALIGGIGFIGDAAVFSALFYLADTSIMFARAIAFVGAATVTWFGNRIFTFYSTEQKAFQQWMKFMCGASFSALPNFIVFKVLSSVLGEAGFGPLIALVAGILVGMVSNYLLSSRWVFAQVGNKRAE</sequence>
<evidence type="ECO:0000256" key="2">
    <source>
        <dbReference type="ARBA" id="ARBA00009399"/>
    </source>
</evidence>
<feature type="transmembrane region" description="Helical" evidence="6">
    <location>
        <begin position="99"/>
        <end position="119"/>
    </location>
</feature>
<proteinExistence type="inferred from homology"/>
<keyword evidence="5 6" id="KW-0472">Membrane</keyword>
<feature type="transmembrane region" description="Helical" evidence="6">
    <location>
        <begin position="7"/>
        <end position="30"/>
    </location>
</feature>
<dbReference type="GO" id="GO:0000271">
    <property type="term" value="P:polysaccharide biosynthetic process"/>
    <property type="evidence" value="ECO:0007669"/>
    <property type="project" value="InterPro"/>
</dbReference>
<reference evidence="8 9" key="1">
    <citation type="journal article" date="2016" name="Syst. Appl. Microbiol.">
        <title>Vibrio bivalvicida sp. nov., a novel larval pathogen for bivalve molluscs reared in a hatchery.</title>
        <authorList>
            <person name="Dubert J."/>
            <person name="Romalde J.L."/>
            <person name="Prado S."/>
            <person name="Barja J.L."/>
        </authorList>
    </citation>
    <scope>NUCLEOTIDE SEQUENCE [LARGE SCALE GENOMIC DNA]</scope>
    <source>
        <strain evidence="8 9">605</strain>
    </source>
</reference>
<evidence type="ECO:0000259" key="7">
    <source>
        <dbReference type="Pfam" id="PF04138"/>
    </source>
</evidence>
<keyword evidence="3 6" id="KW-0812">Transmembrane</keyword>
<organism evidence="8 9">
    <name type="scientific">Vibrio bivalvicida</name>
    <dbReference type="NCBI Taxonomy" id="1276888"/>
    <lineage>
        <taxon>Bacteria</taxon>
        <taxon>Pseudomonadati</taxon>
        <taxon>Pseudomonadota</taxon>
        <taxon>Gammaproteobacteria</taxon>
        <taxon>Vibrionales</taxon>
        <taxon>Vibrionaceae</taxon>
        <taxon>Vibrio</taxon>
        <taxon>Vibrio oreintalis group</taxon>
    </lineage>
</organism>
<evidence type="ECO:0000256" key="5">
    <source>
        <dbReference type="ARBA" id="ARBA00023136"/>
    </source>
</evidence>
<evidence type="ECO:0000256" key="3">
    <source>
        <dbReference type="ARBA" id="ARBA00022692"/>
    </source>
</evidence>
<accession>A0A177Y523</accession>
<comment type="similarity">
    <text evidence="2">Belongs to the GtrA family.</text>
</comment>
<evidence type="ECO:0000256" key="4">
    <source>
        <dbReference type="ARBA" id="ARBA00022989"/>
    </source>
</evidence>
<dbReference type="RefSeq" id="WP_054961452.1">
    <property type="nucleotide sequence ID" value="NZ_LLEI02000014.1"/>
</dbReference>
<dbReference type="InterPro" id="IPR007267">
    <property type="entry name" value="GtrA_DPMS_TM"/>
</dbReference>
<dbReference type="Proteomes" id="UP000078406">
    <property type="component" value="Unassembled WGS sequence"/>
</dbReference>
<comment type="caution">
    <text evidence="8">The sequence shown here is derived from an EMBL/GenBank/DDBJ whole genome shotgun (WGS) entry which is preliminary data.</text>
</comment>
<feature type="transmembrane region" description="Helical" evidence="6">
    <location>
        <begin position="36"/>
        <end position="57"/>
    </location>
</feature>
<evidence type="ECO:0000313" key="8">
    <source>
        <dbReference type="EMBL" id="OAJ95959.1"/>
    </source>
</evidence>
<comment type="subcellular location">
    <subcellularLocation>
        <location evidence="1">Membrane</location>
        <topology evidence="1">Multi-pass membrane protein</topology>
    </subcellularLocation>
</comment>
<dbReference type="PANTHER" id="PTHR38459:SF1">
    <property type="entry name" value="PROPHAGE BACTOPRENOL-LINKED GLUCOSE TRANSLOCASE HOMOLOG"/>
    <property type="match status" value="1"/>
</dbReference>
<gene>
    <name evidence="8" type="ORF">APB76_01875</name>
</gene>
<dbReference type="Pfam" id="PF04138">
    <property type="entry name" value="GtrA_DPMS_TM"/>
    <property type="match status" value="1"/>
</dbReference>
<feature type="transmembrane region" description="Helical" evidence="6">
    <location>
        <begin position="69"/>
        <end position="87"/>
    </location>
</feature>
<protein>
    <submittedName>
        <fullName evidence="8">Polysaccharide biosynthesis protein GtrA</fullName>
    </submittedName>
</protein>
<dbReference type="GO" id="GO:0005886">
    <property type="term" value="C:plasma membrane"/>
    <property type="evidence" value="ECO:0007669"/>
    <property type="project" value="TreeGrafter"/>
</dbReference>